<accession>A0ABR0UX33</accession>
<evidence type="ECO:0000259" key="4">
    <source>
        <dbReference type="Pfam" id="PF00291"/>
    </source>
</evidence>
<name>A0ABR0UX33_REHGL</name>
<comment type="similarity">
    <text evidence="2">Belongs to the ACC deaminase/D-cysteine desulfhydrase family.</text>
</comment>
<dbReference type="InterPro" id="IPR001926">
    <property type="entry name" value="TrpB-like_PALP"/>
</dbReference>
<comment type="cofactor">
    <cofactor evidence="1">
        <name>pyridoxal 5'-phosphate</name>
        <dbReference type="ChEBI" id="CHEBI:597326"/>
    </cofactor>
</comment>
<keyword evidence="3" id="KW-0663">Pyridoxal phosphate</keyword>
<dbReference type="Gene3D" id="3.40.50.1100">
    <property type="match status" value="2"/>
</dbReference>
<feature type="domain" description="Tryptophan synthase beta chain-like PALP" evidence="4">
    <location>
        <begin position="36"/>
        <end position="341"/>
    </location>
</feature>
<evidence type="ECO:0000256" key="3">
    <source>
        <dbReference type="ARBA" id="ARBA00022898"/>
    </source>
</evidence>
<dbReference type="EMBL" id="JABTTQ020002026">
    <property type="protein sequence ID" value="KAK6126657.1"/>
    <property type="molecule type" value="Genomic_DNA"/>
</dbReference>
<gene>
    <name evidence="5" type="ORF">DH2020_039604</name>
</gene>
<dbReference type="PANTHER" id="PTHR43780">
    <property type="entry name" value="1-AMINOCYCLOPROPANE-1-CARBOXYLATE DEAMINASE-RELATED"/>
    <property type="match status" value="1"/>
</dbReference>
<evidence type="ECO:0000313" key="6">
    <source>
        <dbReference type="Proteomes" id="UP001318860"/>
    </source>
</evidence>
<dbReference type="PANTHER" id="PTHR43780:SF2">
    <property type="entry name" value="1-AMINOCYCLOPROPANE-1-CARBOXYLATE DEAMINASE-RELATED"/>
    <property type="match status" value="1"/>
</dbReference>
<keyword evidence="6" id="KW-1185">Reference proteome</keyword>
<evidence type="ECO:0000256" key="2">
    <source>
        <dbReference type="ARBA" id="ARBA00008639"/>
    </source>
</evidence>
<dbReference type="InterPro" id="IPR027278">
    <property type="entry name" value="ACCD_DCysDesulf"/>
</dbReference>
<evidence type="ECO:0000313" key="5">
    <source>
        <dbReference type="EMBL" id="KAK6126657.1"/>
    </source>
</evidence>
<sequence length="366" mass="39940">MGAALSVVPKSLLDKHLMLMLECRPRIREDLSGMQLSGNKVRKLEFLLADAVAEGADCIITFGAIQSNHCRATAVAAKYLNLDCYLILITSEVLLDRDPGLSGNLLVERLVGAHIDLVSEQEFTSIGSVGLTNLLKERLLSKGRKPYVIPAGGCNSLATWGYIETIREIKDQLQKRNCEVAFDDIVVACGSGGTVAGLSVGSWLSDLGAKVNTFISPSDMLPHHLENRSSYIDVYPLLARMSSSPYDGSSVPPLFLEEPDQSRTFLLNSSTIAVRSFTEAKGLGCDVNTTEELTFIKEIAEATGVVLDPVYSGKAAYGMMRDMAENPKKWEGRKVLFTHTGGLLGLFDKTEQMAPLIGNWHRMDTH</sequence>
<dbReference type="PIRSF" id="PIRSF006278">
    <property type="entry name" value="ACCD_DCysDesulf"/>
    <property type="match status" value="1"/>
</dbReference>
<proteinExistence type="inferred from homology"/>
<dbReference type="Pfam" id="PF00291">
    <property type="entry name" value="PALP"/>
    <property type="match status" value="1"/>
</dbReference>
<protein>
    <recommendedName>
        <fullName evidence="4">Tryptophan synthase beta chain-like PALP domain-containing protein</fullName>
    </recommendedName>
</protein>
<reference evidence="5 6" key="1">
    <citation type="journal article" date="2021" name="Comput. Struct. Biotechnol. J.">
        <title>De novo genome assembly of the potent medicinal plant Rehmannia glutinosa using nanopore technology.</title>
        <authorList>
            <person name="Ma L."/>
            <person name="Dong C."/>
            <person name="Song C."/>
            <person name="Wang X."/>
            <person name="Zheng X."/>
            <person name="Niu Y."/>
            <person name="Chen S."/>
            <person name="Feng W."/>
        </authorList>
    </citation>
    <scope>NUCLEOTIDE SEQUENCE [LARGE SCALE GENOMIC DNA]</scope>
    <source>
        <strain evidence="5">DH-2019</strain>
    </source>
</reference>
<organism evidence="5 6">
    <name type="scientific">Rehmannia glutinosa</name>
    <name type="common">Chinese foxglove</name>
    <dbReference type="NCBI Taxonomy" id="99300"/>
    <lineage>
        <taxon>Eukaryota</taxon>
        <taxon>Viridiplantae</taxon>
        <taxon>Streptophyta</taxon>
        <taxon>Embryophyta</taxon>
        <taxon>Tracheophyta</taxon>
        <taxon>Spermatophyta</taxon>
        <taxon>Magnoliopsida</taxon>
        <taxon>eudicotyledons</taxon>
        <taxon>Gunneridae</taxon>
        <taxon>Pentapetalae</taxon>
        <taxon>asterids</taxon>
        <taxon>lamiids</taxon>
        <taxon>Lamiales</taxon>
        <taxon>Orobanchaceae</taxon>
        <taxon>Rehmannieae</taxon>
        <taxon>Rehmannia</taxon>
    </lineage>
</organism>
<dbReference type="Proteomes" id="UP001318860">
    <property type="component" value="Unassembled WGS sequence"/>
</dbReference>
<evidence type="ECO:0000256" key="1">
    <source>
        <dbReference type="ARBA" id="ARBA00001933"/>
    </source>
</evidence>
<dbReference type="SUPFAM" id="SSF53686">
    <property type="entry name" value="Tryptophan synthase beta subunit-like PLP-dependent enzymes"/>
    <property type="match status" value="1"/>
</dbReference>
<dbReference type="InterPro" id="IPR036052">
    <property type="entry name" value="TrpB-like_PALP_sf"/>
</dbReference>
<comment type="caution">
    <text evidence="5">The sequence shown here is derived from an EMBL/GenBank/DDBJ whole genome shotgun (WGS) entry which is preliminary data.</text>
</comment>